<reference evidence="7" key="1">
    <citation type="submission" date="2022-07" db="EMBL/GenBank/DDBJ databases">
        <authorList>
            <person name="Trinca V."/>
            <person name="Uliana J.V.C."/>
            <person name="Torres T.T."/>
            <person name="Ward R.J."/>
            <person name="Monesi N."/>
        </authorList>
    </citation>
    <scope>NUCLEOTIDE SEQUENCE</scope>
    <source>
        <strain evidence="7">HSMRA1968</strain>
        <tissue evidence="7">Whole embryos</tissue>
    </source>
</reference>
<name>A0A9Q0N8H9_9DIPT</name>
<feature type="transmembrane region" description="Helical" evidence="5">
    <location>
        <begin position="224"/>
        <end position="245"/>
    </location>
</feature>
<dbReference type="Pfam" id="PF07690">
    <property type="entry name" value="MFS_1"/>
    <property type="match status" value="1"/>
</dbReference>
<feature type="transmembrane region" description="Helical" evidence="5">
    <location>
        <begin position="21"/>
        <end position="40"/>
    </location>
</feature>
<comment type="subcellular location">
    <subcellularLocation>
        <location evidence="1">Membrane</location>
        <topology evidence="1">Multi-pass membrane protein</topology>
    </subcellularLocation>
</comment>
<evidence type="ECO:0000256" key="2">
    <source>
        <dbReference type="ARBA" id="ARBA00022692"/>
    </source>
</evidence>
<dbReference type="SUPFAM" id="SSF103473">
    <property type="entry name" value="MFS general substrate transporter"/>
    <property type="match status" value="1"/>
</dbReference>
<keyword evidence="2 5" id="KW-0812">Transmembrane</keyword>
<protein>
    <submittedName>
        <fullName evidence="7">Solute carrier family 22 member 6-A</fullName>
    </submittedName>
</protein>
<dbReference type="GO" id="GO:0022857">
    <property type="term" value="F:transmembrane transporter activity"/>
    <property type="evidence" value="ECO:0007669"/>
    <property type="project" value="InterPro"/>
</dbReference>
<feature type="transmembrane region" description="Helical" evidence="5">
    <location>
        <begin position="80"/>
        <end position="102"/>
    </location>
</feature>
<evidence type="ECO:0000256" key="5">
    <source>
        <dbReference type="SAM" id="Phobius"/>
    </source>
</evidence>
<feature type="transmembrane region" description="Helical" evidence="5">
    <location>
        <begin position="108"/>
        <end position="127"/>
    </location>
</feature>
<evidence type="ECO:0000256" key="3">
    <source>
        <dbReference type="ARBA" id="ARBA00022989"/>
    </source>
</evidence>
<gene>
    <name evidence="7" type="ORF">Bhyg_00471</name>
</gene>
<organism evidence="7 8">
    <name type="scientific">Pseudolycoriella hygida</name>
    <dbReference type="NCBI Taxonomy" id="35572"/>
    <lineage>
        <taxon>Eukaryota</taxon>
        <taxon>Metazoa</taxon>
        <taxon>Ecdysozoa</taxon>
        <taxon>Arthropoda</taxon>
        <taxon>Hexapoda</taxon>
        <taxon>Insecta</taxon>
        <taxon>Pterygota</taxon>
        <taxon>Neoptera</taxon>
        <taxon>Endopterygota</taxon>
        <taxon>Diptera</taxon>
        <taxon>Nematocera</taxon>
        <taxon>Sciaroidea</taxon>
        <taxon>Sciaridae</taxon>
        <taxon>Pseudolycoriella</taxon>
    </lineage>
</organism>
<dbReference type="Proteomes" id="UP001151699">
    <property type="component" value="Chromosome A"/>
</dbReference>
<proteinExistence type="predicted"/>
<dbReference type="PROSITE" id="PS50850">
    <property type="entry name" value="MFS"/>
    <property type="match status" value="1"/>
</dbReference>
<dbReference type="PANTHER" id="PTHR24064">
    <property type="entry name" value="SOLUTE CARRIER FAMILY 22 MEMBER"/>
    <property type="match status" value="1"/>
</dbReference>
<feature type="transmembrane region" description="Helical" evidence="5">
    <location>
        <begin position="252"/>
        <end position="272"/>
    </location>
</feature>
<dbReference type="InterPro" id="IPR020846">
    <property type="entry name" value="MFS_dom"/>
</dbReference>
<feature type="transmembrane region" description="Helical" evidence="5">
    <location>
        <begin position="278"/>
        <end position="302"/>
    </location>
</feature>
<feature type="non-terminal residue" evidence="7">
    <location>
        <position position="416"/>
    </location>
</feature>
<feature type="transmembrane region" description="Helical" evidence="5">
    <location>
        <begin position="191"/>
        <end position="212"/>
    </location>
</feature>
<keyword evidence="4 5" id="KW-0472">Membrane</keyword>
<evidence type="ECO:0000256" key="4">
    <source>
        <dbReference type="ARBA" id="ARBA00023136"/>
    </source>
</evidence>
<feature type="transmembrane region" description="Helical" evidence="5">
    <location>
        <begin position="314"/>
        <end position="333"/>
    </location>
</feature>
<dbReference type="AlphaFoldDB" id="A0A9Q0N8H9"/>
<dbReference type="InterPro" id="IPR011701">
    <property type="entry name" value="MFS"/>
</dbReference>
<dbReference type="GO" id="GO:0016020">
    <property type="term" value="C:membrane"/>
    <property type="evidence" value="ECO:0007669"/>
    <property type="project" value="UniProtKB-SubCell"/>
</dbReference>
<evidence type="ECO:0000313" key="8">
    <source>
        <dbReference type="Proteomes" id="UP001151699"/>
    </source>
</evidence>
<feature type="domain" description="Major facilitator superfamily (MFS) profile" evidence="6">
    <location>
        <begin position="1"/>
        <end position="367"/>
    </location>
</feature>
<feature type="transmembrane region" description="Helical" evidence="5">
    <location>
        <begin position="46"/>
        <end position="68"/>
    </location>
</feature>
<evidence type="ECO:0000256" key="1">
    <source>
        <dbReference type="ARBA" id="ARBA00004141"/>
    </source>
</evidence>
<dbReference type="Gene3D" id="1.20.1250.20">
    <property type="entry name" value="MFS general substrate transporter like domains"/>
    <property type="match status" value="1"/>
</dbReference>
<sequence length="416" mass="46215">MSAELIMLPVSGLLSDRFGRRTVLTCNFALTGVLGVLLSFSWNYWMFASLEFLTSLVTSGSYMSIFILGMELVGRKKRAIGSVIISFVFSVGQVLLGLIAMYVKKFRLLLRIIYIPTFLVLSYIWIIPESIRWLLSKGRNEEAVKIIQRAAKVNRVELSHASLQSLKDCSSAALPVEEKGNFLLVLKSRTLTLRLINCCFCWFTNGFVYYGLSVQSVVLGGNKYVNFIMVSVGEIPAVALTYVLLQGVGRKWSLSSSMVLAGIVCLLSELATNAESVSIIRLLLFFIGKCAISVSFYVLYVYTTELYPTFLRQSLMGLCSAFGFIGSMLAPQTPLLTRILPSLTLILFGIVSILSGLLVINFPETFNIKLPDTIEEAENIGKVKEDTKMETKNSINLDSIKLSAEKLNKIVLLKIF</sequence>
<dbReference type="InterPro" id="IPR036259">
    <property type="entry name" value="MFS_trans_sf"/>
</dbReference>
<dbReference type="OrthoDB" id="2261376at2759"/>
<comment type="caution">
    <text evidence="7">The sequence shown here is derived from an EMBL/GenBank/DDBJ whole genome shotgun (WGS) entry which is preliminary data.</text>
</comment>
<feature type="transmembrane region" description="Helical" evidence="5">
    <location>
        <begin position="339"/>
        <end position="360"/>
    </location>
</feature>
<keyword evidence="3 5" id="KW-1133">Transmembrane helix</keyword>
<accession>A0A9Q0N8H9</accession>
<keyword evidence="8" id="KW-1185">Reference proteome</keyword>
<dbReference type="EMBL" id="WJQU01000001">
    <property type="protein sequence ID" value="KAJ6645267.1"/>
    <property type="molecule type" value="Genomic_DNA"/>
</dbReference>
<evidence type="ECO:0000313" key="7">
    <source>
        <dbReference type="EMBL" id="KAJ6645267.1"/>
    </source>
</evidence>
<evidence type="ECO:0000259" key="6">
    <source>
        <dbReference type="PROSITE" id="PS50850"/>
    </source>
</evidence>